<gene>
    <name evidence="2" type="ORF">SLEP1_g39055</name>
</gene>
<sequence length="129" mass="14535">MWSGSRPAQFTKFSPLPELKVKTLLLVENYGHEANRNVDAEGDPYTAAGGSHDPSDSSSRWRSAYTVDGSNTGLVRTELDGLLQRLQRLNPKVQAQYAHGRHHNHLQAHREVSLCHVVPQEGLWDRVRK</sequence>
<dbReference type="Proteomes" id="UP001054252">
    <property type="component" value="Unassembled WGS sequence"/>
</dbReference>
<name>A0AAV5KZD2_9ROSI</name>
<evidence type="ECO:0000313" key="3">
    <source>
        <dbReference type="Proteomes" id="UP001054252"/>
    </source>
</evidence>
<evidence type="ECO:0000256" key="1">
    <source>
        <dbReference type="SAM" id="MobiDB-lite"/>
    </source>
</evidence>
<organism evidence="2 3">
    <name type="scientific">Rubroshorea leprosula</name>
    <dbReference type="NCBI Taxonomy" id="152421"/>
    <lineage>
        <taxon>Eukaryota</taxon>
        <taxon>Viridiplantae</taxon>
        <taxon>Streptophyta</taxon>
        <taxon>Embryophyta</taxon>
        <taxon>Tracheophyta</taxon>
        <taxon>Spermatophyta</taxon>
        <taxon>Magnoliopsida</taxon>
        <taxon>eudicotyledons</taxon>
        <taxon>Gunneridae</taxon>
        <taxon>Pentapetalae</taxon>
        <taxon>rosids</taxon>
        <taxon>malvids</taxon>
        <taxon>Malvales</taxon>
        <taxon>Dipterocarpaceae</taxon>
        <taxon>Rubroshorea</taxon>
    </lineage>
</organism>
<evidence type="ECO:0000313" key="2">
    <source>
        <dbReference type="EMBL" id="GKV30215.1"/>
    </source>
</evidence>
<comment type="caution">
    <text evidence="2">The sequence shown here is derived from an EMBL/GenBank/DDBJ whole genome shotgun (WGS) entry which is preliminary data.</text>
</comment>
<dbReference type="EMBL" id="BPVZ01000086">
    <property type="protein sequence ID" value="GKV30215.1"/>
    <property type="molecule type" value="Genomic_DNA"/>
</dbReference>
<feature type="region of interest" description="Disordered" evidence="1">
    <location>
        <begin position="35"/>
        <end position="62"/>
    </location>
</feature>
<protein>
    <submittedName>
        <fullName evidence="2">Uncharacterized protein</fullName>
    </submittedName>
</protein>
<proteinExistence type="predicted"/>
<reference evidence="2 3" key="1">
    <citation type="journal article" date="2021" name="Commun. Biol.">
        <title>The genome of Shorea leprosula (Dipterocarpaceae) highlights the ecological relevance of drought in aseasonal tropical rainforests.</title>
        <authorList>
            <person name="Ng K.K.S."/>
            <person name="Kobayashi M.J."/>
            <person name="Fawcett J.A."/>
            <person name="Hatakeyama M."/>
            <person name="Paape T."/>
            <person name="Ng C.H."/>
            <person name="Ang C.C."/>
            <person name="Tnah L.H."/>
            <person name="Lee C.T."/>
            <person name="Nishiyama T."/>
            <person name="Sese J."/>
            <person name="O'Brien M.J."/>
            <person name="Copetti D."/>
            <person name="Mohd Noor M.I."/>
            <person name="Ong R.C."/>
            <person name="Putra M."/>
            <person name="Sireger I.Z."/>
            <person name="Indrioko S."/>
            <person name="Kosugi Y."/>
            <person name="Izuno A."/>
            <person name="Isagi Y."/>
            <person name="Lee S.L."/>
            <person name="Shimizu K.K."/>
        </authorList>
    </citation>
    <scope>NUCLEOTIDE SEQUENCE [LARGE SCALE GENOMIC DNA]</scope>
    <source>
        <strain evidence="2">214</strain>
    </source>
</reference>
<dbReference type="AlphaFoldDB" id="A0AAV5KZD2"/>
<accession>A0AAV5KZD2</accession>
<keyword evidence="3" id="KW-1185">Reference proteome</keyword>